<dbReference type="PROSITE" id="PS51318">
    <property type="entry name" value="TAT"/>
    <property type="match status" value="1"/>
</dbReference>
<evidence type="ECO:0000256" key="3">
    <source>
        <dbReference type="ARBA" id="ARBA00012018"/>
    </source>
</evidence>
<dbReference type="InterPro" id="IPR007312">
    <property type="entry name" value="Phosphoesterase"/>
</dbReference>
<name>A0A3B0ADA7_9ACTN</name>
<evidence type="ECO:0000256" key="4">
    <source>
        <dbReference type="ARBA" id="ARBA00022512"/>
    </source>
</evidence>
<dbReference type="GO" id="GO:0016042">
    <property type="term" value="P:lipid catabolic process"/>
    <property type="evidence" value="ECO:0007669"/>
    <property type="project" value="InterPro"/>
</dbReference>
<evidence type="ECO:0000256" key="2">
    <source>
        <dbReference type="ARBA" id="ARBA00009717"/>
    </source>
</evidence>
<comment type="subcellular location">
    <subcellularLocation>
        <location evidence="1">Secreted</location>
        <location evidence="1">Cell wall</location>
    </subcellularLocation>
</comment>
<evidence type="ECO:0000256" key="6">
    <source>
        <dbReference type="ARBA" id="ARBA00023026"/>
    </source>
</evidence>
<dbReference type="AlphaFoldDB" id="A0A3B0ADA7"/>
<evidence type="ECO:0000256" key="7">
    <source>
        <dbReference type="ARBA" id="ARBA00048421"/>
    </source>
</evidence>
<comment type="catalytic activity">
    <reaction evidence="7">
        <text>a 1,2-diacyl-sn-glycero-3-phosphocholine + H2O = phosphocholine + a 1,2-diacyl-sn-glycerol + H(+)</text>
        <dbReference type="Rhea" id="RHEA:10604"/>
        <dbReference type="ChEBI" id="CHEBI:15377"/>
        <dbReference type="ChEBI" id="CHEBI:15378"/>
        <dbReference type="ChEBI" id="CHEBI:17815"/>
        <dbReference type="ChEBI" id="CHEBI:57643"/>
        <dbReference type="ChEBI" id="CHEBI:295975"/>
        <dbReference type="EC" id="3.1.4.3"/>
    </reaction>
    <physiologicalReaction direction="left-to-right" evidence="7">
        <dbReference type="Rhea" id="RHEA:10605"/>
    </physiologicalReaction>
</comment>
<proteinExistence type="inferred from homology"/>
<evidence type="ECO:0000313" key="10">
    <source>
        <dbReference type="Proteomes" id="UP000279968"/>
    </source>
</evidence>
<accession>A0A3B0ADA7</accession>
<dbReference type="GO" id="GO:0034480">
    <property type="term" value="F:phosphatidylcholine phospholipase C activity"/>
    <property type="evidence" value="ECO:0007669"/>
    <property type="project" value="UniProtKB-EC"/>
</dbReference>
<dbReference type="EMBL" id="RBAN01000001">
    <property type="protein sequence ID" value="RKN58552.1"/>
    <property type="molecule type" value="Genomic_DNA"/>
</dbReference>
<dbReference type="CDD" id="cd16014">
    <property type="entry name" value="PLC"/>
    <property type="match status" value="1"/>
</dbReference>
<evidence type="ECO:0000313" key="9">
    <source>
        <dbReference type="EMBL" id="RKN58552.1"/>
    </source>
</evidence>
<keyword evidence="4" id="KW-0964">Secreted</keyword>
<dbReference type="Pfam" id="PF04185">
    <property type="entry name" value="Phosphoesterase"/>
    <property type="match status" value="1"/>
</dbReference>
<dbReference type="Gene3D" id="3.40.720.10">
    <property type="entry name" value="Alkaline Phosphatase, subunit A"/>
    <property type="match status" value="2"/>
</dbReference>
<reference evidence="9 10" key="1">
    <citation type="journal article" date="2015" name="Int. J. Syst. Evol. Microbiol.">
        <title>Micromonospora costi sp. nov., isolated from a leaf of Costus speciosus.</title>
        <authorList>
            <person name="Thawai C."/>
        </authorList>
    </citation>
    <scope>NUCLEOTIDE SEQUENCE [LARGE SCALE GENOMIC DNA]</scope>
    <source>
        <strain evidence="9 10">CS1-12</strain>
    </source>
</reference>
<comment type="similarity">
    <text evidence="2">Belongs to the bacterial phospholipase C family.</text>
</comment>
<dbReference type="InterPro" id="IPR006311">
    <property type="entry name" value="TAT_signal"/>
</dbReference>
<dbReference type="Pfam" id="PF05506">
    <property type="entry name" value="PLipase_C_C"/>
    <property type="match status" value="2"/>
</dbReference>
<evidence type="ECO:0000256" key="1">
    <source>
        <dbReference type="ARBA" id="ARBA00004191"/>
    </source>
</evidence>
<sequence>MGTVDRRTFLKMVGAPAVGAALPADLSKALSIPANNRTGSIQDVEHVIFLMQENRSFDHYFGTLRGVRGFGDPHPATLPSGKSVWHQPDGAGELLPFRPEVKDLGQTFLPDPPHGWNDGHDAWNGGRFDQWVPNKGVTAMTYHTRQDLPYHYALADAFTVCDNYHCSLIGPTDPNRYHMWSGWVGNDGKGGGPVITNAEAGYDWSTYPERLERNGISWRIYQDVGTGLNAAGSWGWTSDPYIGNYGDNSLLYFHQYQNAQPGTPLADKAKTGTEIRTQGRDPEALLADFRADVEHDRLPQVSWIVAPEAYTEHPNWEPAYGSWYVSQVVDILASNPEVWSKMALFVTYDEEGGFFDHLVPPTPPQNRAQGLSTVPVTNEIFPGDAHNQAGPYGLGIRVPMIVVSPWTRGGWVNSQLFDHTSLIRFLEARFGKGRPDLTESNITPWRRAVVGDLTTAFDFRNPNRSHEVKLPDTEDFKPGDLVRHPDEVPVPPADQRLPKQERGVRPARAIPYTLHADGRAEDDAFHIDFRNAGGVAAVFQVREAGSADAPRSYTVEPGRHLTDRWDATSGYDLSVHGPNGFFRRFTGAEPGTRSTDLAITPSYDEHGYTLVLELRNRGGKRVEVTVRDAYHSRPVTLSLRPGETERARWELSRTHGWYDLTLTVAGDFRFTHRYAGHVENGKDSISDPALGGLV</sequence>
<dbReference type="InterPro" id="IPR008475">
    <property type="entry name" value="PLipase_C_C"/>
</dbReference>
<feature type="domain" description="Bacterial phospholipase C C-terminal" evidence="8">
    <location>
        <begin position="506"/>
        <end position="587"/>
    </location>
</feature>
<organism evidence="9 10">
    <name type="scientific">Micromonospora costi</name>
    <dbReference type="NCBI Taxonomy" id="1530042"/>
    <lineage>
        <taxon>Bacteria</taxon>
        <taxon>Bacillati</taxon>
        <taxon>Actinomycetota</taxon>
        <taxon>Actinomycetes</taxon>
        <taxon>Micromonosporales</taxon>
        <taxon>Micromonosporaceae</taxon>
        <taxon>Micromonospora</taxon>
    </lineage>
</organism>
<comment type="caution">
    <text evidence="9">The sequence shown here is derived from an EMBL/GenBank/DDBJ whole genome shotgun (WGS) entry which is preliminary data.</text>
</comment>
<keyword evidence="6" id="KW-0843">Virulence</keyword>
<evidence type="ECO:0000259" key="8">
    <source>
        <dbReference type="Pfam" id="PF05506"/>
    </source>
</evidence>
<dbReference type="EC" id="3.1.4.3" evidence="3"/>
<dbReference type="Proteomes" id="UP000279968">
    <property type="component" value="Unassembled WGS sequence"/>
</dbReference>
<keyword evidence="4" id="KW-0134">Cell wall</keyword>
<protein>
    <recommendedName>
        <fullName evidence="3">phospholipase C</fullName>
        <ecNumber evidence="3">3.1.4.3</ecNumber>
    </recommendedName>
</protein>
<keyword evidence="5" id="KW-0378">Hydrolase</keyword>
<dbReference type="InterPro" id="IPR017767">
    <property type="entry name" value="PC-PLC"/>
</dbReference>
<dbReference type="NCBIfam" id="TIGR03396">
    <property type="entry name" value="PC_PLC"/>
    <property type="match status" value="1"/>
</dbReference>
<dbReference type="PANTHER" id="PTHR31956">
    <property type="entry name" value="NON-SPECIFIC PHOSPHOLIPASE C4-RELATED"/>
    <property type="match status" value="1"/>
</dbReference>
<dbReference type="InterPro" id="IPR017850">
    <property type="entry name" value="Alkaline_phosphatase_core_sf"/>
</dbReference>
<feature type="domain" description="Bacterial phospholipase C C-terminal" evidence="8">
    <location>
        <begin position="600"/>
        <end position="677"/>
    </location>
</feature>
<dbReference type="RefSeq" id="WP_120778719.1">
    <property type="nucleotide sequence ID" value="NZ_JBHLUP010000009.1"/>
</dbReference>
<gene>
    <name evidence="9" type="ORF">D7193_08475</name>
</gene>
<evidence type="ECO:0000256" key="5">
    <source>
        <dbReference type="ARBA" id="ARBA00022801"/>
    </source>
</evidence>
<dbReference type="PANTHER" id="PTHR31956:SF1">
    <property type="entry name" value="NON-SPECIFIC PHOSPHOLIPASE C1"/>
    <property type="match status" value="1"/>
</dbReference>
<dbReference type="OrthoDB" id="4181857at2"/>
<keyword evidence="10" id="KW-1185">Reference proteome</keyword>